<reference evidence="3 4" key="1">
    <citation type="submission" date="2019-09" db="EMBL/GenBank/DDBJ databases">
        <title>YIM 48816 draft genome.</title>
        <authorList>
            <person name="Jiang L."/>
        </authorList>
    </citation>
    <scope>NUCLEOTIDE SEQUENCE [LARGE SCALE GENOMIC DNA]</scope>
    <source>
        <strain evidence="3 4">YIM 48816</strain>
    </source>
</reference>
<evidence type="ECO:0000313" key="3">
    <source>
        <dbReference type="EMBL" id="KAB1073309.1"/>
    </source>
</evidence>
<sequence>MSQIVDLDNLVASIGDAIVVSDVEGSIILWNPAAERIFGYSEAEALGQSLDLITPERQRQRHWDGYAKTMRTGETRYGTEVLRVPALHKDGRPLSIAFTVGLLFDADSKVTGIAAVIRDDTKRWNDERQSRRRLNELESQFASLSCHARTARSPVERGTDFPGAPMR</sequence>
<dbReference type="SMART" id="SM00091">
    <property type="entry name" value="PAS"/>
    <property type="match status" value="1"/>
</dbReference>
<evidence type="ECO:0000313" key="4">
    <source>
        <dbReference type="Proteomes" id="UP000474159"/>
    </source>
</evidence>
<evidence type="ECO:0000259" key="2">
    <source>
        <dbReference type="PROSITE" id="PS50112"/>
    </source>
</evidence>
<accession>A0A6L3SUB0</accession>
<protein>
    <submittedName>
        <fullName evidence="3">PAS domain S-box protein</fullName>
    </submittedName>
</protein>
<dbReference type="PANTHER" id="PTHR44757">
    <property type="entry name" value="DIGUANYLATE CYCLASE DGCP"/>
    <property type="match status" value="1"/>
</dbReference>
<dbReference type="Pfam" id="PF00989">
    <property type="entry name" value="PAS"/>
    <property type="match status" value="1"/>
</dbReference>
<feature type="region of interest" description="Disordered" evidence="1">
    <location>
        <begin position="148"/>
        <end position="167"/>
    </location>
</feature>
<name>A0A6L3SUB0_9HYPH</name>
<keyword evidence="4" id="KW-1185">Reference proteome</keyword>
<proteinExistence type="predicted"/>
<dbReference type="Gene3D" id="3.30.450.20">
    <property type="entry name" value="PAS domain"/>
    <property type="match status" value="1"/>
</dbReference>
<comment type="caution">
    <text evidence="3">The sequence shown here is derived from an EMBL/GenBank/DDBJ whole genome shotgun (WGS) entry which is preliminary data.</text>
</comment>
<dbReference type="InterPro" id="IPR035965">
    <property type="entry name" value="PAS-like_dom_sf"/>
</dbReference>
<dbReference type="InterPro" id="IPR000014">
    <property type="entry name" value="PAS"/>
</dbReference>
<dbReference type="InterPro" id="IPR013767">
    <property type="entry name" value="PAS_fold"/>
</dbReference>
<dbReference type="GO" id="GO:0006355">
    <property type="term" value="P:regulation of DNA-templated transcription"/>
    <property type="evidence" value="ECO:0007669"/>
    <property type="project" value="InterPro"/>
</dbReference>
<dbReference type="EMBL" id="VZZK01000043">
    <property type="protein sequence ID" value="KAB1073309.1"/>
    <property type="molecule type" value="Genomic_DNA"/>
</dbReference>
<dbReference type="Proteomes" id="UP000474159">
    <property type="component" value="Unassembled WGS sequence"/>
</dbReference>
<organism evidence="3 4">
    <name type="scientific">Methylobacterium soli</name>
    <dbReference type="NCBI Taxonomy" id="553447"/>
    <lineage>
        <taxon>Bacteria</taxon>
        <taxon>Pseudomonadati</taxon>
        <taxon>Pseudomonadota</taxon>
        <taxon>Alphaproteobacteria</taxon>
        <taxon>Hyphomicrobiales</taxon>
        <taxon>Methylobacteriaceae</taxon>
        <taxon>Methylobacterium</taxon>
    </lineage>
</organism>
<dbReference type="AlphaFoldDB" id="A0A6L3SUB0"/>
<dbReference type="InterPro" id="IPR052155">
    <property type="entry name" value="Biofilm_reg_signaling"/>
</dbReference>
<feature type="domain" description="PAS" evidence="2">
    <location>
        <begin position="1"/>
        <end position="56"/>
    </location>
</feature>
<evidence type="ECO:0000256" key="1">
    <source>
        <dbReference type="SAM" id="MobiDB-lite"/>
    </source>
</evidence>
<dbReference type="OrthoDB" id="341208at2"/>
<dbReference type="CDD" id="cd00130">
    <property type="entry name" value="PAS"/>
    <property type="match status" value="1"/>
</dbReference>
<dbReference type="NCBIfam" id="TIGR00229">
    <property type="entry name" value="sensory_box"/>
    <property type="match status" value="1"/>
</dbReference>
<dbReference type="SUPFAM" id="SSF55785">
    <property type="entry name" value="PYP-like sensor domain (PAS domain)"/>
    <property type="match status" value="1"/>
</dbReference>
<dbReference type="RefSeq" id="WP_151004245.1">
    <property type="nucleotide sequence ID" value="NZ_BPQY01000373.1"/>
</dbReference>
<dbReference type="PANTHER" id="PTHR44757:SF2">
    <property type="entry name" value="BIOFILM ARCHITECTURE MAINTENANCE PROTEIN MBAA"/>
    <property type="match status" value="1"/>
</dbReference>
<dbReference type="PROSITE" id="PS50112">
    <property type="entry name" value="PAS"/>
    <property type="match status" value="1"/>
</dbReference>
<gene>
    <name evidence="3" type="ORF">F6X53_27105</name>
</gene>